<name>A0A4Y8CWR4_9HELO</name>
<reference evidence="1 2" key="1">
    <citation type="submission" date="2017-11" db="EMBL/GenBank/DDBJ databases">
        <title>Comparative genomics of Botrytis spp.</title>
        <authorList>
            <person name="Valero-Jimenez C.A."/>
            <person name="Tapia P."/>
            <person name="Veloso J."/>
            <person name="Silva-Moreno E."/>
            <person name="Staats M."/>
            <person name="Valdes J.H."/>
            <person name="Van Kan J.A.L."/>
        </authorList>
    </citation>
    <scope>NUCLEOTIDE SEQUENCE [LARGE SCALE GENOMIC DNA]</scope>
    <source>
        <strain evidence="1 2">MUCL2830</strain>
    </source>
</reference>
<proteinExistence type="predicted"/>
<dbReference type="AlphaFoldDB" id="A0A4Y8CWR4"/>
<protein>
    <submittedName>
        <fullName evidence="1">Uncharacterized protein</fullName>
    </submittedName>
</protein>
<accession>A0A4Y8CWR4</accession>
<dbReference type="EMBL" id="PHWZ01000249">
    <property type="protein sequence ID" value="TEY53282.1"/>
    <property type="molecule type" value="Genomic_DNA"/>
</dbReference>
<comment type="caution">
    <text evidence="1">The sequence shown here is derived from an EMBL/GenBank/DDBJ whole genome shotgun (WGS) entry which is preliminary data.</text>
</comment>
<evidence type="ECO:0000313" key="1">
    <source>
        <dbReference type="EMBL" id="TEY53282.1"/>
    </source>
</evidence>
<sequence>MLQMFENRLLCTTPHENKRDYNLSTIGRRTRALQMSLVALARSSFSIHAQKIPPAQHTYSTDSESLSPSRTGYHFDDLDAPYLAILIPASKARMLQPFCVGIEYYESVESTSCLACPVIVERGGRRQQKFLPCQLHMSPSHLPRSSHEGDDELGIGTYTKMD</sequence>
<organism evidence="1 2">
    <name type="scientific">Botryotinia calthae</name>
    <dbReference type="NCBI Taxonomy" id="38488"/>
    <lineage>
        <taxon>Eukaryota</taxon>
        <taxon>Fungi</taxon>
        <taxon>Dikarya</taxon>
        <taxon>Ascomycota</taxon>
        <taxon>Pezizomycotina</taxon>
        <taxon>Leotiomycetes</taxon>
        <taxon>Helotiales</taxon>
        <taxon>Sclerotiniaceae</taxon>
        <taxon>Botryotinia</taxon>
    </lineage>
</organism>
<keyword evidence="2" id="KW-1185">Reference proteome</keyword>
<dbReference type="Proteomes" id="UP000297299">
    <property type="component" value="Unassembled WGS sequence"/>
</dbReference>
<gene>
    <name evidence="1" type="ORF">BOTCAL_0250g00100</name>
</gene>
<evidence type="ECO:0000313" key="2">
    <source>
        <dbReference type="Proteomes" id="UP000297299"/>
    </source>
</evidence>